<evidence type="ECO:0000313" key="3">
    <source>
        <dbReference type="Proteomes" id="UP001239213"/>
    </source>
</evidence>
<organism evidence="2 3">
    <name type="scientific">Colletotrichum cuscutae</name>
    <dbReference type="NCBI Taxonomy" id="1209917"/>
    <lineage>
        <taxon>Eukaryota</taxon>
        <taxon>Fungi</taxon>
        <taxon>Dikarya</taxon>
        <taxon>Ascomycota</taxon>
        <taxon>Pezizomycotina</taxon>
        <taxon>Sordariomycetes</taxon>
        <taxon>Hypocreomycetidae</taxon>
        <taxon>Glomerellales</taxon>
        <taxon>Glomerellaceae</taxon>
        <taxon>Colletotrichum</taxon>
        <taxon>Colletotrichum acutatum species complex</taxon>
    </lineage>
</organism>
<dbReference type="AlphaFoldDB" id="A0AAI9Y620"/>
<evidence type="ECO:0000256" key="1">
    <source>
        <dbReference type="SAM" id="MobiDB-lite"/>
    </source>
</evidence>
<dbReference type="EMBL" id="MPDP01000152">
    <property type="protein sequence ID" value="KAK1475122.1"/>
    <property type="molecule type" value="Genomic_DNA"/>
</dbReference>
<reference evidence="2" key="1">
    <citation type="submission" date="2016-11" db="EMBL/GenBank/DDBJ databases">
        <title>The genome sequence of Colletotrichum cuscutae.</title>
        <authorList>
            <person name="Baroncelli R."/>
        </authorList>
    </citation>
    <scope>NUCLEOTIDE SEQUENCE</scope>
    <source>
        <strain evidence="2">IMI 304802</strain>
    </source>
</reference>
<protein>
    <submittedName>
        <fullName evidence="2">Uncharacterized protein</fullName>
    </submittedName>
</protein>
<keyword evidence="3" id="KW-1185">Reference proteome</keyword>
<sequence length="61" mass="6948">FQSPLSSPPFHESNKQLIIRRKPPRQRARRAHRMPLTRQRATTPTALGQRDAALAFDVNGT</sequence>
<accession>A0AAI9Y620</accession>
<dbReference type="Proteomes" id="UP001239213">
    <property type="component" value="Unassembled WGS sequence"/>
</dbReference>
<proteinExistence type="predicted"/>
<name>A0AAI9Y620_9PEZI</name>
<feature type="compositionally biased region" description="Basic residues" evidence="1">
    <location>
        <begin position="18"/>
        <end position="35"/>
    </location>
</feature>
<feature type="region of interest" description="Disordered" evidence="1">
    <location>
        <begin position="1"/>
        <end position="43"/>
    </location>
</feature>
<comment type="caution">
    <text evidence="2">The sequence shown here is derived from an EMBL/GenBank/DDBJ whole genome shotgun (WGS) entry which is preliminary data.</text>
</comment>
<feature type="non-terminal residue" evidence="2">
    <location>
        <position position="1"/>
    </location>
</feature>
<gene>
    <name evidence="2" type="ORF">CCUS01_16943</name>
</gene>
<evidence type="ECO:0000313" key="2">
    <source>
        <dbReference type="EMBL" id="KAK1475122.1"/>
    </source>
</evidence>